<dbReference type="RefSeq" id="WP_086743753.1">
    <property type="nucleotide sequence ID" value="NZ_MWPV01000002.1"/>
</dbReference>
<dbReference type="InterPro" id="IPR046866">
    <property type="entry name" value="FapA_N"/>
</dbReference>
<feature type="coiled-coil region" evidence="1">
    <location>
        <begin position="422"/>
        <end position="453"/>
    </location>
</feature>
<dbReference type="Proteomes" id="UP000194841">
    <property type="component" value="Unassembled WGS sequence"/>
</dbReference>
<sequence>MSLFEFDDQSKQVMLLQHPVQSGFPASAAQLIDALDASVYCEFEYDISVIRALFADAKLTLSPPFIVAKALDAKVSIRVDETNMSAEATLIAAQGGGIANFDVVKTALQQAGVQKGISSRAIEEFLGRQFETAAGDSYSAIIAHGRRAKDGDDTKFVRLCATAQDRILSPQVQADGKVDMRNLGAIITVNPGAPLMQRVPPTKGEDGFTVFGDALPAKPGRDFALQVMDGTALDPSNPNILVADAVGVPVALTRGMRVDDVICYDNIDVTTGHVEFDGSVIVSGDVKDGMKVKATGDITVLGFVESATLESNSVITIVQGAIGRKREEGEDFTCIIKAQGTISLGYAQYSQVSSGQDLMIDRQALHCELSSNRLIRVGKGEKPRGKIIGGRIINALRVETGELGAPSGTKTHVQLAQYWHELRDKQSALSELEKSLNSKANALKQARKKAEKIPSKQQKQLYLNKIAASDEQIILKLKHVYRNKETLKRKLATLLKTSRVTINELMHPGVELQIAKDVKSFSRIYPPHLVRVSEGKITQTF</sequence>
<dbReference type="Pfam" id="PF20250">
    <property type="entry name" value="FapA_N"/>
    <property type="match status" value="1"/>
</dbReference>
<evidence type="ECO:0000256" key="1">
    <source>
        <dbReference type="SAM" id="Coils"/>
    </source>
</evidence>
<dbReference type="GO" id="GO:0000902">
    <property type="term" value="P:cell morphogenesis"/>
    <property type="evidence" value="ECO:0007669"/>
    <property type="project" value="InterPro"/>
</dbReference>
<evidence type="ECO:0000313" key="4">
    <source>
        <dbReference type="Proteomes" id="UP000194841"/>
    </source>
</evidence>
<keyword evidence="4" id="KW-1185">Reference proteome</keyword>
<organism evidence="3 4">
    <name type="scientific">Pseudoalteromonas ulvae</name>
    <dbReference type="NCBI Taxonomy" id="107327"/>
    <lineage>
        <taxon>Bacteria</taxon>
        <taxon>Pseudomonadati</taxon>
        <taxon>Pseudomonadota</taxon>
        <taxon>Gammaproteobacteria</taxon>
        <taxon>Alteromonadales</taxon>
        <taxon>Pseudoalteromonadaceae</taxon>
        <taxon>Pseudoalteromonas</taxon>
    </lineage>
</organism>
<accession>A0A244CS52</accession>
<evidence type="ECO:0000313" key="3">
    <source>
        <dbReference type="EMBL" id="OUL58450.1"/>
    </source>
</evidence>
<dbReference type="SUPFAM" id="SSF63848">
    <property type="entry name" value="Cell-division inhibitor MinC, C-terminal domain"/>
    <property type="match status" value="1"/>
</dbReference>
<dbReference type="PANTHER" id="PTHR38032:SF1">
    <property type="entry name" value="RNA-BINDING PROTEIN KHPB N-TERMINAL DOMAIN-CONTAINING PROTEIN"/>
    <property type="match status" value="1"/>
</dbReference>
<reference evidence="3 4" key="1">
    <citation type="submission" date="2017-02" db="EMBL/GenBank/DDBJ databases">
        <title>Pseudoalteromonas ulvae TC14 Genome.</title>
        <authorList>
            <person name="Molmeret M."/>
        </authorList>
    </citation>
    <scope>NUCLEOTIDE SEQUENCE [LARGE SCALE GENOMIC DNA]</scope>
    <source>
        <strain evidence="3">TC14</strain>
    </source>
</reference>
<comment type="caution">
    <text evidence="3">The sequence shown here is derived from an EMBL/GenBank/DDBJ whole genome shotgun (WGS) entry which is preliminary data.</text>
</comment>
<dbReference type="OrthoDB" id="5807941at2"/>
<dbReference type="InterPro" id="IPR036145">
    <property type="entry name" value="MinC_C_sf"/>
</dbReference>
<dbReference type="Gene3D" id="2.160.20.70">
    <property type="match status" value="1"/>
</dbReference>
<dbReference type="InterPro" id="IPR005646">
    <property type="entry name" value="FapA"/>
</dbReference>
<protein>
    <recommendedName>
        <fullName evidence="2">Flagellar Assembly Protein A N-terminal region domain-containing protein</fullName>
    </recommendedName>
</protein>
<name>A0A244CS52_PSEDV</name>
<dbReference type="InterPro" id="IPR016098">
    <property type="entry name" value="CAP/MinC_C"/>
</dbReference>
<gene>
    <name evidence="3" type="ORF">B1199_08975</name>
</gene>
<dbReference type="AlphaFoldDB" id="A0A244CS52"/>
<dbReference type="Pfam" id="PF03961">
    <property type="entry name" value="FapA"/>
    <property type="match status" value="1"/>
</dbReference>
<proteinExistence type="predicted"/>
<evidence type="ECO:0000259" key="2">
    <source>
        <dbReference type="Pfam" id="PF20250"/>
    </source>
</evidence>
<dbReference type="InterPro" id="IPR046865">
    <property type="entry name" value="FapA_b_solenoid"/>
</dbReference>
<keyword evidence="1" id="KW-0175">Coiled coil</keyword>
<feature type="domain" description="Flagellar Assembly Protein A N-terminal region" evidence="2">
    <location>
        <begin position="75"/>
        <end position="251"/>
    </location>
</feature>
<dbReference type="PANTHER" id="PTHR38032">
    <property type="entry name" value="POLYMERASE-RELATED"/>
    <property type="match status" value="1"/>
</dbReference>
<dbReference type="EMBL" id="MWPV01000002">
    <property type="protein sequence ID" value="OUL58450.1"/>
    <property type="molecule type" value="Genomic_DNA"/>
</dbReference>